<sequence length="9" mass="1007">MASLPNLDF</sequence>
<dbReference type="EMBL" id="GGEC01093319">
    <property type="protein sequence ID" value="MBX73803.1"/>
    <property type="molecule type" value="Transcribed_RNA"/>
</dbReference>
<accession>A0A2P2R3J7</accession>
<protein>
    <submittedName>
        <fullName evidence="1">Uncharacterized protein</fullName>
    </submittedName>
</protein>
<evidence type="ECO:0000313" key="1">
    <source>
        <dbReference type="EMBL" id="MBX73803.1"/>
    </source>
</evidence>
<reference evidence="1" key="1">
    <citation type="submission" date="2018-02" db="EMBL/GenBank/DDBJ databases">
        <title>Rhizophora mucronata_Transcriptome.</title>
        <authorList>
            <person name="Meera S.P."/>
            <person name="Sreeshan A."/>
            <person name="Augustine A."/>
        </authorList>
    </citation>
    <scope>NUCLEOTIDE SEQUENCE</scope>
    <source>
        <tissue evidence="1">Leaf</tissue>
    </source>
</reference>
<organism evidence="1">
    <name type="scientific">Rhizophora mucronata</name>
    <name type="common">Asiatic mangrove</name>
    <dbReference type="NCBI Taxonomy" id="61149"/>
    <lineage>
        <taxon>Eukaryota</taxon>
        <taxon>Viridiplantae</taxon>
        <taxon>Streptophyta</taxon>
        <taxon>Embryophyta</taxon>
        <taxon>Tracheophyta</taxon>
        <taxon>Spermatophyta</taxon>
        <taxon>Magnoliopsida</taxon>
        <taxon>eudicotyledons</taxon>
        <taxon>Gunneridae</taxon>
        <taxon>Pentapetalae</taxon>
        <taxon>rosids</taxon>
        <taxon>fabids</taxon>
        <taxon>Malpighiales</taxon>
        <taxon>Rhizophoraceae</taxon>
        <taxon>Rhizophora</taxon>
    </lineage>
</organism>
<proteinExistence type="predicted"/>
<name>A0A2P2R3J7_RHIMU</name>